<keyword evidence="1" id="KW-0863">Zinc-finger</keyword>
<proteinExistence type="predicted"/>
<keyword evidence="4" id="KW-1185">Reference proteome</keyword>
<dbReference type="InterPro" id="IPR013087">
    <property type="entry name" value="Znf_C2H2_type"/>
</dbReference>
<organism evidence="3 4">
    <name type="scientific">Penicillium canescens</name>
    <dbReference type="NCBI Taxonomy" id="5083"/>
    <lineage>
        <taxon>Eukaryota</taxon>
        <taxon>Fungi</taxon>
        <taxon>Dikarya</taxon>
        <taxon>Ascomycota</taxon>
        <taxon>Pezizomycotina</taxon>
        <taxon>Eurotiomycetes</taxon>
        <taxon>Eurotiomycetidae</taxon>
        <taxon>Eurotiales</taxon>
        <taxon>Aspergillaceae</taxon>
        <taxon>Penicillium</taxon>
    </lineage>
</organism>
<comment type="caution">
    <text evidence="3">The sequence shown here is derived from an EMBL/GenBank/DDBJ whole genome shotgun (WGS) entry which is preliminary data.</text>
</comment>
<evidence type="ECO:0000259" key="2">
    <source>
        <dbReference type="PROSITE" id="PS50157"/>
    </source>
</evidence>
<name>A0AAD6NCS2_PENCN</name>
<evidence type="ECO:0000313" key="3">
    <source>
        <dbReference type="EMBL" id="KAJ6050937.1"/>
    </source>
</evidence>
<reference evidence="3" key="2">
    <citation type="submission" date="2023-01" db="EMBL/GenBank/DDBJ databases">
        <authorList>
            <person name="Petersen C."/>
        </authorList>
    </citation>
    <scope>NUCLEOTIDE SEQUENCE</scope>
    <source>
        <strain evidence="3">IBT 15450</strain>
    </source>
</reference>
<evidence type="ECO:0000256" key="1">
    <source>
        <dbReference type="PROSITE-ProRule" id="PRU00042"/>
    </source>
</evidence>
<feature type="domain" description="C2H2-type" evidence="2">
    <location>
        <begin position="22"/>
        <end position="54"/>
    </location>
</feature>
<dbReference type="EMBL" id="JAQJZL010000002">
    <property type="protein sequence ID" value="KAJ6050937.1"/>
    <property type="molecule type" value="Genomic_DNA"/>
</dbReference>
<keyword evidence="1" id="KW-0479">Metal-binding</keyword>
<dbReference type="GO" id="GO:0008270">
    <property type="term" value="F:zinc ion binding"/>
    <property type="evidence" value="ECO:0007669"/>
    <property type="project" value="UniProtKB-KW"/>
</dbReference>
<protein>
    <recommendedName>
        <fullName evidence="2">C2H2-type domain-containing protein</fullName>
    </recommendedName>
</protein>
<accession>A0AAD6NCS2</accession>
<gene>
    <name evidence="3" type="ORF">N7460_001471</name>
</gene>
<keyword evidence="1" id="KW-0862">Zinc</keyword>
<dbReference type="Proteomes" id="UP001219568">
    <property type="component" value="Unassembled WGS sequence"/>
</dbReference>
<dbReference type="PROSITE" id="PS50157">
    <property type="entry name" value="ZINC_FINGER_C2H2_2"/>
    <property type="match status" value="1"/>
</dbReference>
<evidence type="ECO:0000313" key="4">
    <source>
        <dbReference type="Proteomes" id="UP001219568"/>
    </source>
</evidence>
<sequence>MAEDEEKIAVINRIFKEANKHYVCPGCLKSYADFNLLKNHLKRKTDEIHAGLMSEEQSSFDHSYRRLVGREDRDGKFVLPSDRAAAFKISFFVQHRVLKIPHPVVSRMQSLLEIAAASGMKFVCPQCVDEDFGYFNTMTDFRDHCRQMCNKTHGGLMSTDEGTFFPYYLGAMKRKKVKDPLSGRPRRGPPSFHQYLSIGYVFQEKAFGITPEQNISGDVGTSD</sequence>
<dbReference type="AlphaFoldDB" id="A0AAD6NCS2"/>
<reference evidence="3" key="1">
    <citation type="journal article" date="2023" name="IMA Fungus">
        <title>Comparative genomic study of the Penicillium genus elucidates a diverse pangenome and 15 lateral gene transfer events.</title>
        <authorList>
            <person name="Petersen C."/>
            <person name="Sorensen T."/>
            <person name="Nielsen M.R."/>
            <person name="Sondergaard T.E."/>
            <person name="Sorensen J.L."/>
            <person name="Fitzpatrick D.A."/>
            <person name="Frisvad J.C."/>
            <person name="Nielsen K.L."/>
        </authorList>
    </citation>
    <scope>NUCLEOTIDE SEQUENCE</scope>
    <source>
        <strain evidence="3">IBT 15450</strain>
    </source>
</reference>